<comment type="similarity">
    <text evidence="2 6">Belongs to the sodium:solute symporter (SSF) (TC 2.A.21) family.</text>
</comment>
<feature type="transmembrane region" description="Helical" evidence="7">
    <location>
        <begin position="317"/>
        <end position="340"/>
    </location>
</feature>
<dbReference type="InterPro" id="IPR038377">
    <property type="entry name" value="Na/Glc_symporter_sf"/>
</dbReference>
<feature type="transmembrane region" description="Helical" evidence="7">
    <location>
        <begin position="80"/>
        <end position="100"/>
    </location>
</feature>
<dbReference type="InterPro" id="IPR001734">
    <property type="entry name" value="Na/solute_symporter"/>
</dbReference>
<evidence type="ECO:0000313" key="8">
    <source>
        <dbReference type="EMBL" id="APR54871.1"/>
    </source>
</evidence>
<feature type="transmembrane region" description="Helical" evidence="7">
    <location>
        <begin position="6"/>
        <end position="23"/>
    </location>
</feature>
<dbReference type="EMBL" id="QQWO01000030">
    <property type="protein sequence ID" value="RSU98262.1"/>
    <property type="molecule type" value="Genomic_DNA"/>
</dbReference>
<evidence type="ECO:0000256" key="3">
    <source>
        <dbReference type="ARBA" id="ARBA00022692"/>
    </source>
</evidence>
<dbReference type="Pfam" id="PF00474">
    <property type="entry name" value="SSF"/>
    <property type="match status" value="2"/>
</dbReference>
<dbReference type="GO" id="GO:0005412">
    <property type="term" value="F:D-glucose:sodium symporter activity"/>
    <property type="evidence" value="ECO:0007669"/>
    <property type="project" value="TreeGrafter"/>
</dbReference>
<feature type="transmembrane region" description="Helical" evidence="7">
    <location>
        <begin position="419"/>
        <end position="443"/>
    </location>
</feature>
<dbReference type="Gene3D" id="1.20.1730.10">
    <property type="entry name" value="Sodium/glucose cotransporter"/>
    <property type="match status" value="1"/>
</dbReference>
<feature type="transmembrane region" description="Helical" evidence="7">
    <location>
        <begin position="525"/>
        <end position="545"/>
    </location>
</feature>
<keyword evidence="5 7" id="KW-0472">Membrane</keyword>
<feature type="transmembrane region" description="Helical" evidence="7">
    <location>
        <begin position="239"/>
        <end position="259"/>
    </location>
</feature>
<evidence type="ECO:0000256" key="1">
    <source>
        <dbReference type="ARBA" id="ARBA00004141"/>
    </source>
</evidence>
<dbReference type="PANTHER" id="PTHR11819">
    <property type="entry name" value="SOLUTE CARRIER FAMILY 5"/>
    <property type="match status" value="1"/>
</dbReference>
<reference evidence="8" key="1">
    <citation type="submission" date="2016-12" db="EMBL/GenBank/DDBJ databases">
        <title>Whole genome sequencing of Sphingomonas koreensis.</title>
        <authorList>
            <person name="Conlan S."/>
            <person name="Thomas P.J."/>
            <person name="Mullikin J."/>
            <person name="Palmore T.N."/>
            <person name="Frank K.M."/>
            <person name="Segre J.A."/>
        </authorList>
    </citation>
    <scope>NUCLEOTIDE SEQUENCE</scope>
    <source>
        <strain evidence="8">ABOJV</strain>
    </source>
</reference>
<feature type="transmembrane region" description="Helical" evidence="7">
    <location>
        <begin position="280"/>
        <end position="305"/>
    </location>
</feature>
<protein>
    <submittedName>
        <fullName evidence="8">Sodium transporter</fullName>
    </submittedName>
</protein>
<evidence type="ECO:0000313" key="9">
    <source>
        <dbReference type="EMBL" id="RSU98262.1"/>
    </source>
</evidence>
<keyword evidence="4 7" id="KW-1133">Transmembrane helix</keyword>
<keyword evidence="3 7" id="KW-0812">Transmembrane</keyword>
<name>A0A1L6JG01_9SPHN</name>
<evidence type="ECO:0000256" key="4">
    <source>
        <dbReference type="ARBA" id="ARBA00022989"/>
    </source>
</evidence>
<feature type="transmembrane region" description="Helical" evidence="7">
    <location>
        <begin position="396"/>
        <end position="413"/>
    </location>
</feature>
<dbReference type="AlphaFoldDB" id="A0A1L6JG01"/>
<keyword evidence="10" id="KW-1185">Reference proteome</keyword>
<dbReference type="KEGG" id="skr:BRX40_07005"/>
<evidence type="ECO:0000256" key="6">
    <source>
        <dbReference type="RuleBase" id="RU362091"/>
    </source>
</evidence>
<evidence type="ECO:0000313" key="11">
    <source>
        <dbReference type="Proteomes" id="UP000286681"/>
    </source>
</evidence>
<feature type="transmembrane region" description="Helical" evidence="7">
    <location>
        <begin position="450"/>
        <end position="468"/>
    </location>
</feature>
<dbReference type="Proteomes" id="UP000286681">
    <property type="component" value="Unassembled WGS sequence"/>
</dbReference>
<evidence type="ECO:0000256" key="7">
    <source>
        <dbReference type="SAM" id="Phobius"/>
    </source>
</evidence>
<feature type="transmembrane region" description="Helical" evidence="7">
    <location>
        <begin position="44"/>
        <end position="60"/>
    </location>
</feature>
<evidence type="ECO:0000256" key="2">
    <source>
        <dbReference type="ARBA" id="ARBA00006434"/>
    </source>
</evidence>
<reference evidence="9 11" key="3">
    <citation type="submission" date="2018-07" db="EMBL/GenBank/DDBJ databases">
        <title>Genomic and Epidemiologic Investigation of an Indolent Hospital Outbreak.</title>
        <authorList>
            <person name="Johnson R.C."/>
            <person name="Deming C."/>
            <person name="Conlan S."/>
            <person name="Zellmer C.J."/>
            <person name="Michelin A.V."/>
            <person name="Lee-Lin S."/>
            <person name="Thomas P.J."/>
            <person name="Park M."/>
            <person name="Weingarten R.A."/>
            <person name="Less J."/>
            <person name="Dekker J.P."/>
            <person name="Frank K.M."/>
            <person name="Musser K.A."/>
            <person name="Mcquiston J.R."/>
            <person name="Henderson D.K."/>
            <person name="Lau A.F."/>
            <person name="Palmore T.N."/>
            <person name="Segre J.A."/>
        </authorList>
    </citation>
    <scope>NUCLEOTIDE SEQUENCE [LARGE SCALE GENOMIC DNA]</scope>
    <source>
        <strain evidence="9 11">SK-NIH.Env10_0317</strain>
    </source>
</reference>
<dbReference type="CDD" id="cd10325">
    <property type="entry name" value="SLC5sbd_vSGLT"/>
    <property type="match status" value="1"/>
</dbReference>
<feature type="transmembrane region" description="Helical" evidence="7">
    <location>
        <begin position="183"/>
        <end position="201"/>
    </location>
</feature>
<proteinExistence type="inferred from homology"/>
<feature type="transmembrane region" description="Helical" evidence="7">
    <location>
        <begin position="121"/>
        <end position="147"/>
    </location>
</feature>
<organism evidence="8 10">
    <name type="scientific">Sphingomonas koreensis</name>
    <dbReference type="NCBI Taxonomy" id="93064"/>
    <lineage>
        <taxon>Bacteria</taxon>
        <taxon>Pseudomonadati</taxon>
        <taxon>Pseudomonadota</taxon>
        <taxon>Alphaproteobacteria</taxon>
        <taxon>Sphingomonadales</taxon>
        <taxon>Sphingomonadaceae</taxon>
        <taxon>Sphingomonas</taxon>
    </lineage>
</organism>
<gene>
    <name evidence="8" type="ORF">BRX40_07005</name>
    <name evidence="9" type="ORF">CA257_22200</name>
</gene>
<reference evidence="10" key="2">
    <citation type="submission" date="2016-12" db="EMBL/GenBank/DDBJ databases">
        <title>Whole genome sequencing of Sphingomonas sp. ABOJV.</title>
        <authorList>
            <person name="Conlan S."/>
            <person name="Thomas P.J."/>
            <person name="Mullikin J."/>
            <person name="Palmore T.N."/>
            <person name="Frank K.M."/>
            <person name="Segre J.A."/>
        </authorList>
    </citation>
    <scope>NUCLEOTIDE SEQUENCE [LARGE SCALE GENOMIC DNA]</scope>
    <source>
        <strain evidence="10">ABOJV</strain>
    </source>
</reference>
<sequence length="546" mass="58321">MSHIDLIVVIVYAIGIFALAQWVSREKAGHAKDTSDYFLASKSLPWWAIGASLIAANISAEQIVGMSGSGYAIGLAIASYEWMAALTLLIVGKWFLPIFLKNEIYTMPQFLEQRFGPTIRTVMAVFWLALYIFVNLTSILWLGSIAVTQVAGIDQDIALFGLGAFALVYQLRGGLKAVALTDIVQVTLLVLGGLVISYLTLSKIGGDAGVMGGFTRLTTELPGKFDMILAPDNPFYKDLPGLSVLIGGMWIANLSYWGFNQYIIQRALAAKSLSEAQKGVVFAAFLKLLMPVIIVLPGIAAVILAPDLAKPDQAYPAMMRLLPVGLLGLVFAALVAAIIASTASKINSIATIFTLDLYAKAKGVQSRAQDAATASAGGDSGLTAAHEKQLVRVGRTTAVVATLLAIFTARPLLGSLDQAFQYIQEFSGFVTPGITVIFLLGLFWPRATEAGALTGAVASVLLSFLFWFPADWGGIATLNAVPFMNRMTIVFFVSLALAVVVSLVRPAPADSNRITMQGVSFGTTTSFNVAGVIIIMILIALYATWW</sequence>
<feature type="transmembrane region" description="Helical" evidence="7">
    <location>
        <begin position="153"/>
        <end position="171"/>
    </location>
</feature>
<dbReference type="GO" id="GO:0005886">
    <property type="term" value="C:plasma membrane"/>
    <property type="evidence" value="ECO:0007669"/>
    <property type="project" value="TreeGrafter"/>
</dbReference>
<dbReference type="STRING" id="93064.BRX40_07005"/>
<evidence type="ECO:0000313" key="10">
    <source>
        <dbReference type="Proteomes" id="UP000185161"/>
    </source>
</evidence>
<comment type="subcellular location">
    <subcellularLocation>
        <location evidence="1">Membrane</location>
        <topology evidence="1">Multi-pass membrane protein</topology>
    </subcellularLocation>
</comment>
<dbReference type="NCBIfam" id="TIGR00813">
    <property type="entry name" value="sss"/>
    <property type="match status" value="1"/>
</dbReference>
<feature type="transmembrane region" description="Helical" evidence="7">
    <location>
        <begin position="483"/>
        <end position="504"/>
    </location>
</feature>
<dbReference type="PROSITE" id="PS50283">
    <property type="entry name" value="NA_SOLUT_SYMP_3"/>
    <property type="match status" value="1"/>
</dbReference>
<accession>A0A1L6JG01</accession>
<dbReference type="PANTHER" id="PTHR11819:SF195">
    <property type="entry name" value="SODIUM_GLUCOSE COTRANSPORTER 4"/>
    <property type="match status" value="1"/>
</dbReference>
<dbReference type="OrthoDB" id="9814523at2"/>
<dbReference type="Proteomes" id="UP000185161">
    <property type="component" value="Chromosome"/>
</dbReference>
<dbReference type="EMBL" id="CP018820">
    <property type="protein sequence ID" value="APR54871.1"/>
    <property type="molecule type" value="Genomic_DNA"/>
</dbReference>
<evidence type="ECO:0000256" key="5">
    <source>
        <dbReference type="ARBA" id="ARBA00023136"/>
    </source>
</evidence>